<feature type="non-terminal residue" evidence="2">
    <location>
        <position position="311"/>
    </location>
</feature>
<organism evidence="2 3">
    <name type="scientific">Candidatus Clostridium eludens</name>
    <dbReference type="NCBI Taxonomy" id="3381663"/>
    <lineage>
        <taxon>Bacteria</taxon>
        <taxon>Bacillati</taxon>
        <taxon>Bacillota</taxon>
        <taxon>Clostridia</taxon>
        <taxon>Eubacteriales</taxon>
        <taxon>Clostridiaceae</taxon>
        <taxon>Clostridium</taxon>
    </lineage>
</organism>
<feature type="coiled-coil region" evidence="1">
    <location>
        <begin position="271"/>
        <end position="298"/>
    </location>
</feature>
<feature type="coiled-coil region" evidence="1">
    <location>
        <begin position="58"/>
        <end position="85"/>
    </location>
</feature>
<evidence type="ECO:0000313" key="3">
    <source>
        <dbReference type="Proteomes" id="UP001623660"/>
    </source>
</evidence>
<reference evidence="2 3" key="1">
    <citation type="submission" date="2024-11" db="EMBL/GenBank/DDBJ databases">
        <authorList>
            <person name="Heng Y.C."/>
            <person name="Lim A.C.H."/>
            <person name="Lee J.K.Y."/>
            <person name="Kittelmann S."/>
        </authorList>
    </citation>
    <scope>NUCLEOTIDE SEQUENCE [LARGE SCALE GENOMIC DNA]</scope>
    <source>
        <strain evidence="2 3">WILCCON 0269</strain>
    </source>
</reference>
<dbReference type="SUPFAM" id="SSF48452">
    <property type="entry name" value="TPR-like"/>
    <property type="match status" value="1"/>
</dbReference>
<gene>
    <name evidence="2" type="ORF">ACJDU8_21205</name>
</gene>
<dbReference type="Proteomes" id="UP001623660">
    <property type="component" value="Unassembled WGS sequence"/>
</dbReference>
<dbReference type="SMART" id="SM00028">
    <property type="entry name" value="TPR"/>
    <property type="match status" value="2"/>
</dbReference>
<dbReference type="RefSeq" id="WP_406794170.1">
    <property type="nucleotide sequence ID" value="NZ_JBJHZX010000045.1"/>
</dbReference>
<comment type="caution">
    <text evidence="2">The sequence shown here is derived from an EMBL/GenBank/DDBJ whole genome shotgun (WGS) entry which is preliminary data.</text>
</comment>
<dbReference type="EMBL" id="JBJHZX010000045">
    <property type="protein sequence ID" value="MFL0198061.1"/>
    <property type="molecule type" value="Genomic_DNA"/>
</dbReference>
<sequence>MLDKPSFINNSKNTISNSDINANNIYVGDTIIKYYGFDDYKKLEKYIEREKKFLSRLNSDESEEIQETSKRIEELEKQRQAFISEVYRLAEIFNKTPFKSQRFKEAEKYFIEGKLKEADATLKIEDLYVDKNRALIDREIVDKKCSGLSDEFLVKAKLTSLNYESSSRFRDTCKYYEDSIELFPNFNNVFEYAIYLQNQNENNKALSYYDLILNEFYYDLGVELKSMTLNNLAILQQSRDDYEAAEKNYVEALSIRRELAKKNLETYMPDVAMTLNNLANLQQRRNDYEAAEKNYVEALSIRRELAKKNPE</sequence>
<protein>
    <submittedName>
        <fullName evidence="2">Tetratricopeptide repeat protein</fullName>
    </submittedName>
</protein>
<dbReference type="InterPro" id="IPR019734">
    <property type="entry name" value="TPR_rpt"/>
</dbReference>
<keyword evidence="3" id="KW-1185">Reference proteome</keyword>
<keyword evidence="1" id="KW-0175">Coiled coil</keyword>
<dbReference type="Gene3D" id="1.25.40.10">
    <property type="entry name" value="Tetratricopeptide repeat domain"/>
    <property type="match status" value="1"/>
</dbReference>
<dbReference type="InterPro" id="IPR011990">
    <property type="entry name" value="TPR-like_helical_dom_sf"/>
</dbReference>
<evidence type="ECO:0000313" key="2">
    <source>
        <dbReference type="EMBL" id="MFL0198061.1"/>
    </source>
</evidence>
<dbReference type="Pfam" id="PF13374">
    <property type="entry name" value="TPR_10"/>
    <property type="match status" value="2"/>
</dbReference>
<accession>A0ABW8SRV5</accession>
<proteinExistence type="predicted"/>
<evidence type="ECO:0000256" key="1">
    <source>
        <dbReference type="SAM" id="Coils"/>
    </source>
</evidence>
<name>A0ABW8SRV5_9CLOT</name>